<evidence type="ECO:0000256" key="7">
    <source>
        <dbReference type="ARBA" id="ARBA00023157"/>
    </source>
</evidence>
<keyword evidence="4" id="KW-0732">Signal</keyword>
<dbReference type="Proteomes" id="UP000527355">
    <property type="component" value="Unassembled WGS sequence"/>
</dbReference>
<dbReference type="GO" id="GO:0031295">
    <property type="term" value="P:T cell costimulation"/>
    <property type="evidence" value="ECO:0007669"/>
    <property type="project" value="InterPro"/>
</dbReference>
<evidence type="ECO:0000256" key="4">
    <source>
        <dbReference type="ARBA" id="ARBA00022729"/>
    </source>
</evidence>
<keyword evidence="5 13" id="KW-1133">Transmembrane helix</keyword>
<dbReference type="CDD" id="cd16083">
    <property type="entry name" value="IgC1_CD80"/>
    <property type="match status" value="1"/>
</dbReference>
<dbReference type="FunFam" id="2.60.40.10:FF:001077">
    <property type="entry name" value="T-lymphocyte activation antigen CD80"/>
    <property type="match status" value="1"/>
</dbReference>
<dbReference type="InterPro" id="IPR013106">
    <property type="entry name" value="Ig_V-set"/>
</dbReference>
<evidence type="ECO:0000256" key="6">
    <source>
        <dbReference type="ARBA" id="ARBA00023136"/>
    </source>
</evidence>
<dbReference type="GO" id="GO:0071222">
    <property type="term" value="P:cellular response to lipopolysaccharide"/>
    <property type="evidence" value="ECO:0007669"/>
    <property type="project" value="TreeGrafter"/>
</dbReference>
<name>A0A7J7ZTK8_MYOMY</name>
<dbReference type="GO" id="GO:0009897">
    <property type="term" value="C:external side of plasma membrane"/>
    <property type="evidence" value="ECO:0007669"/>
    <property type="project" value="TreeGrafter"/>
</dbReference>
<evidence type="ECO:0000256" key="2">
    <source>
        <dbReference type="ARBA" id="ARBA00022475"/>
    </source>
</evidence>
<keyword evidence="6 13" id="KW-0472">Membrane</keyword>
<evidence type="ECO:0000313" key="16">
    <source>
        <dbReference type="Proteomes" id="UP000527355"/>
    </source>
</evidence>
<dbReference type="Pfam" id="PF08205">
    <property type="entry name" value="C2-set_2"/>
    <property type="match status" value="1"/>
</dbReference>
<evidence type="ECO:0000256" key="3">
    <source>
        <dbReference type="ARBA" id="ARBA00022692"/>
    </source>
</evidence>
<dbReference type="GO" id="GO:0042102">
    <property type="term" value="P:positive regulation of T cell proliferation"/>
    <property type="evidence" value="ECO:0007669"/>
    <property type="project" value="TreeGrafter"/>
</dbReference>
<evidence type="ECO:0000256" key="12">
    <source>
        <dbReference type="ARBA" id="ARBA00079216"/>
    </source>
</evidence>
<dbReference type="Pfam" id="PF07686">
    <property type="entry name" value="V-set"/>
    <property type="match status" value="1"/>
</dbReference>
<evidence type="ECO:0000256" key="11">
    <source>
        <dbReference type="ARBA" id="ARBA00074080"/>
    </source>
</evidence>
<keyword evidence="2" id="KW-1003">Cell membrane</keyword>
<dbReference type="SMART" id="SM00409">
    <property type="entry name" value="IG"/>
    <property type="match status" value="1"/>
</dbReference>
<evidence type="ECO:0000256" key="10">
    <source>
        <dbReference type="ARBA" id="ARBA00023319"/>
    </source>
</evidence>
<dbReference type="AlphaFoldDB" id="A0A7J7ZTK8"/>
<evidence type="ECO:0000256" key="13">
    <source>
        <dbReference type="SAM" id="Phobius"/>
    </source>
</evidence>
<comment type="subcellular location">
    <subcellularLocation>
        <location evidence="1">Cell membrane</location>
        <topology evidence="1">Single-pass type I membrane protein</topology>
    </subcellularLocation>
</comment>
<dbReference type="InterPro" id="IPR036179">
    <property type="entry name" value="Ig-like_dom_sf"/>
</dbReference>
<feature type="transmembrane region" description="Helical" evidence="13">
    <location>
        <begin position="245"/>
        <end position="269"/>
    </location>
</feature>
<dbReference type="InterPro" id="IPR013162">
    <property type="entry name" value="CD80_C2-set"/>
</dbReference>
<gene>
    <name evidence="15" type="ORF">mMyoMyo1_002466</name>
</gene>
<dbReference type="PROSITE" id="PS50835">
    <property type="entry name" value="IG_LIKE"/>
    <property type="match status" value="2"/>
</dbReference>
<evidence type="ECO:0000313" key="15">
    <source>
        <dbReference type="EMBL" id="KAF6377494.1"/>
    </source>
</evidence>
<organism evidence="15 16">
    <name type="scientific">Myotis myotis</name>
    <name type="common">Greater mouse-eared bat</name>
    <name type="synonym">Vespertilio myotis</name>
    <dbReference type="NCBI Taxonomy" id="51298"/>
    <lineage>
        <taxon>Eukaryota</taxon>
        <taxon>Metazoa</taxon>
        <taxon>Chordata</taxon>
        <taxon>Craniata</taxon>
        <taxon>Vertebrata</taxon>
        <taxon>Euteleostomi</taxon>
        <taxon>Mammalia</taxon>
        <taxon>Eutheria</taxon>
        <taxon>Laurasiatheria</taxon>
        <taxon>Chiroptera</taxon>
        <taxon>Yangochiroptera</taxon>
        <taxon>Vespertilionidae</taxon>
        <taxon>Myotis</taxon>
    </lineage>
</organism>
<dbReference type="EMBL" id="JABWUV010000002">
    <property type="protein sequence ID" value="KAF6377494.1"/>
    <property type="molecule type" value="Genomic_DNA"/>
</dbReference>
<dbReference type="InterPro" id="IPR051713">
    <property type="entry name" value="T-cell_Activation_Regulation"/>
</dbReference>
<evidence type="ECO:0000256" key="1">
    <source>
        <dbReference type="ARBA" id="ARBA00004251"/>
    </source>
</evidence>
<dbReference type="InterPro" id="IPR003599">
    <property type="entry name" value="Ig_sub"/>
</dbReference>
<dbReference type="GO" id="GO:0042130">
    <property type="term" value="P:negative regulation of T cell proliferation"/>
    <property type="evidence" value="ECO:0007669"/>
    <property type="project" value="TreeGrafter"/>
</dbReference>
<protein>
    <recommendedName>
        <fullName evidence="11">T-lymphocyte activation antigen CD80</fullName>
    </recommendedName>
    <alternativeName>
        <fullName evidence="12">Activation B7-1 antigen</fullName>
    </alternativeName>
</protein>
<dbReference type="FunFam" id="2.60.40.10:FF:000910">
    <property type="entry name" value="T-lymphocyte activation antigen CD80"/>
    <property type="match status" value="1"/>
</dbReference>
<dbReference type="InterPro" id="IPR007110">
    <property type="entry name" value="Ig-like_dom"/>
</dbReference>
<keyword evidence="10" id="KW-0393">Immunoglobulin domain</keyword>
<dbReference type="Gene3D" id="2.60.40.10">
    <property type="entry name" value="Immunoglobulins"/>
    <property type="match status" value="2"/>
</dbReference>
<dbReference type="VEuPathDB" id="HostDB:GeneID_118676556"/>
<dbReference type="OrthoDB" id="9904387at2759"/>
<feature type="domain" description="Ig-like" evidence="14">
    <location>
        <begin position="42"/>
        <end position="132"/>
    </location>
</feature>
<sequence>MGQTKWRTLPSRRSYLKLFQSLVLAGHFYFSSGIIQVTKPVNDRAVLSCDYNISTDELTKVRIYWQKNNSDMVLSVVSGKMEVWPKYKNRTVANIISNPFIVILGLRPSDKGIYSCVIQKPEKGAYKLGHLTSVMLSVTADFPVPSITELGNPATNIKRIICSTSGGFPKPHLSWLEKGKELNAIHTTVSQDPQTELYTISSELDFNVTNNHTFICLVKYGNLTVSQIFNWQKYEPKTSPFNQSWLWILIIVVGISVIVVIAVFCYCCLCNRPAARWRERRKSGESMEMKTISPIVSGSAEASG</sequence>
<accession>A0A7J7ZTK8</accession>
<keyword evidence="16" id="KW-1185">Reference proteome</keyword>
<evidence type="ECO:0000256" key="9">
    <source>
        <dbReference type="ARBA" id="ARBA00023180"/>
    </source>
</evidence>
<dbReference type="InterPro" id="IPR037676">
    <property type="entry name" value="CD80_IgC"/>
</dbReference>
<keyword evidence="7" id="KW-1015">Disulfide bond</keyword>
<proteinExistence type="predicted"/>
<dbReference type="PANTHER" id="PTHR25466:SF4">
    <property type="entry name" value="T-LYMPHOCYTE ACTIVATION ANTIGEN CD80"/>
    <property type="match status" value="1"/>
</dbReference>
<keyword evidence="3 13" id="KW-0812">Transmembrane</keyword>
<keyword evidence="9" id="KW-0325">Glycoprotein</keyword>
<feature type="domain" description="Ig-like" evidence="14">
    <location>
        <begin position="143"/>
        <end position="226"/>
    </location>
</feature>
<evidence type="ECO:0000259" key="14">
    <source>
        <dbReference type="PROSITE" id="PS50835"/>
    </source>
</evidence>
<dbReference type="PANTHER" id="PTHR25466">
    <property type="entry name" value="T-LYMPHOCYTE ACTIVATION ANTIGEN"/>
    <property type="match status" value="1"/>
</dbReference>
<dbReference type="GO" id="GO:0015026">
    <property type="term" value="F:coreceptor activity"/>
    <property type="evidence" value="ECO:0007669"/>
    <property type="project" value="InterPro"/>
</dbReference>
<dbReference type="InterPro" id="IPR013783">
    <property type="entry name" value="Ig-like_fold"/>
</dbReference>
<reference evidence="15 16" key="1">
    <citation type="journal article" date="2020" name="Nature">
        <title>Six reference-quality genomes reveal evolution of bat adaptations.</title>
        <authorList>
            <person name="Jebb D."/>
            <person name="Huang Z."/>
            <person name="Pippel M."/>
            <person name="Hughes G.M."/>
            <person name="Lavrichenko K."/>
            <person name="Devanna P."/>
            <person name="Winkler S."/>
            <person name="Jermiin L.S."/>
            <person name="Skirmuntt E.C."/>
            <person name="Katzourakis A."/>
            <person name="Burkitt-Gray L."/>
            <person name="Ray D.A."/>
            <person name="Sullivan K.A.M."/>
            <person name="Roscito J.G."/>
            <person name="Kirilenko B.M."/>
            <person name="Davalos L.M."/>
            <person name="Corthals A.P."/>
            <person name="Power M.L."/>
            <person name="Jones G."/>
            <person name="Ransome R.D."/>
            <person name="Dechmann D.K.N."/>
            <person name="Locatelli A.G."/>
            <person name="Puechmaille S.J."/>
            <person name="Fedrigo O."/>
            <person name="Jarvis E.D."/>
            <person name="Hiller M."/>
            <person name="Vernes S.C."/>
            <person name="Myers E.W."/>
            <person name="Teeling E.C."/>
        </authorList>
    </citation>
    <scope>NUCLEOTIDE SEQUENCE [LARGE SCALE GENOMIC DNA]</scope>
    <source>
        <strain evidence="15">MMyoMyo1</strain>
        <tissue evidence="15">Flight muscle</tissue>
    </source>
</reference>
<evidence type="ECO:0000256" key="5">
    <source>
        <dbReference type="ARBA" id="ARBA00022989"/>
    </source>
</evidence>
<dbReference type="GO" id="GO:0007166">
    <property type="term" value="P:cell surface receptor signaling pathway"/>
    <property type="evidence" value="ECO:0007669"/>
    <property type="project" value="TreeGrafter"/>
</dbReference>
<dbReference type="SUPFAM" id="SSF48726">
    <property type="entry name" value="Immunoglobulin"/>
    <property type="match status" value="2"/>
</dbReference>
<dbReference type="GO" id="GO:0006955">
    <property type="term" value="P:immune response"/>
    <property type="evidence" value="ECO:0007669"/>
    <property type="project" value="TreeGrafter"/>
</dbReference>
<evidence type="ECO:0000256" key="8">
    <source>
        <dbReference type="ARBA" id="ARBA00023170"/>
    </source>
</evidence>
<comment type="caution">
    <text evidence="15">The sequence shown here is derived from an EMBL/GenBank/DDBJ whole genome shotgun (WGS) entry which is preliminary data.</text>
</comment>
<keyword evidence="8" id="KW-0675">Receptor</keyword>